<dbReference type="InterPro" id="IPR050242">
    <property type="entry name" value="JAMM_MPN+_peptidase_M67A"/>
</dbReference>
<keyword evidence="2 4" id="KW-0396">Initiation factor</keyword>
<dbReference type="GO" id="GO:0016282">
    <property type="term" value="C:eukaryotic 43S preinitiation complex"/>
    <property type="evidence" value="ECO:0007669"/>
    <property type="project" value="UniProtKB-UniRule"/>
</dbReference>
<gene>
    <name evidence="7" type="ORF">PBIL07802_LOCUS213</name>
</gene>
<evidence type="ECO:0000256" key="1">
    <source>
        <dbReference type="ARBA" id="ARBA00022490"/>
    </source>
</evidence>
<dbReference type="Gene3D" id="3.40.140.10">
    <property type="entry name" value="Cytidine Deaminase, domain 2"/>
    <property type="match status" value="1"/>
</dbReference>
<keyword evidence="1 4" id="KW-0963">Cytoplasm</keyword>
<comment type="subunit">
    <text evidence="4">Component of the eukaryotic translation initiation factor 3 (eIF-3) complex.</text>
</comment>
<evidence type="ECO:0000256" key="3">
    <source>
        <dbReference type="ARBA" id="ARBA00022917"/>
    </source>
</evidence>
<dbReference type="InterPro" id="IPR045810">
    <property type="entry name" value="eIF3h_C"/>
</dbReference>
<organism evidence="7">
    <name type="scientific">Palpitomonas bilix</name>
    <dbReference type="NCBI Taxonomy" id="652834"/>
    <lineage>
        <taxon>Eukaryota</taxon>
        <taxon>Eukaryota incertae sedis</taxon>
    </lineage>
</organism>
<evidence type="ECO:0000256" key="2">
    <source>
        <dbReference type="ARBA" id="ARBA00022540"/>
    </source>
</evidence>
<dbReference type="PROSITE" id="PS50249">
    <property type="entry name" value="MPN"/>
    <property type="match status" value="1"/>
</dbReference>
<comment type="function">
    <text evidence="4">Component of the eukaryotic translation initiation factor 3 (eIF-3) complex, which is involved in protein synthesis of a specialized repertoire of mRNAs and, together with other initiation factors, stimulates binding of mRNA and methionyl-tRNAi to the 40S ribosome. The eIF-3 complex specifically targets and initiates translation of a subset of mRNAs involved in cell proliferation.</text>
</comment>
<dbReference type="InterPro" id="IPR027524">
    <property type="entry name" value="eIF3h"/>
</dbReference>
<dbReference type="GO" id="GO:0033290">
    <property type="term" value="C:eukaryotic 48S preinitiation complex"/>
    <property type="evidence" value="ECO:0007669"/>
    <property type="project" value="UniProtKB-UniRule"/>
</dbReference>
<keyword evidence="3 4" id="KW-0648">Protein biosynthesis</keyword>
<dbReference type="GO" id="GO:0001732">
    <property type="term" value="P:formation of cytoplasmic translation initiation complex"/>
    <property type="evidence" value="ECO:0007669"/>
    <property type="project" value="UniProtKB-UniRule"/>
</dbReference>
<dbReference type="Pfam" id="PF19445">
    <property type="entry name" value="eIF3h_C"/>
    <property type="match status" value="1"/>
</dbReference>
<dbReference type="EMBL" id="HBIB01000361">
    <property type="protein sequence ID" value="CAE0238072.1"/>
    <property type="molecule type" value="Transcribed_RNA"/>
</dbReference>
<comment type="similarity">
    <text evidence="4">Belongs to the eIF-3 subunit H family.</text>
</comment>
<sequence>MSDYAKRLKQEVQQDLAPREVPIVTSVTLDGIALMKILSHAKEATPSNPVTGGLLGLDEKHVLQVTNCFPFPNRDIGEDEDGADYQMDMMRLLREVNVDNNTVGWYQTAFMGSFISESLIETQFSYQENLTNSVCIIFDPMRSACGDLSIRAFRLTDSFMALYKSGEFTLSKIQELNVKHSDIFTELPIRISNPCLTRALIAELAAGEDPRFEADGLKVNTSKYVERTLGNLCDAMDEYEGETRKFRQWAHNTQKQQARQTQYLEERKAKDAIRKQQGLEPLPEEDTSLNPIFKPVPEPKRLDSLLLTGQMDLYCQQIDRLAGEGLGKTLMHDSLLRNE</sequence>
<comment type="subcellular location">
    <subcellularLocation>
        <location evidence="4">Cytoplasm</location>
    </subcellularLocation>
</comment>
<feature type="region of interest" description="Disordered" evidence="5">
    <location>
        <begin position="269"/>
        <end position="295"/>
    </location>
</feature>
<dbReference type="HAMAP" id="MF_03007">
    <property type="entry name" value="eIF3h"/>
    <property type="match status" value="1"/>
</dbReference>
<proteinExistence type="inferred from homology"/>
<feature type="domain" description="MPN" evidence="6">
    <location>
        <begin position="27"/>
        <end position="159"/>
    </location>
</feature>
<evidence type="ECO:0000256" key="5">
    <source>
        <dbReference type="SAM" id="MobiDB-lite"/>
    </source>
</evidence>
<evidence type="ECO:0000313" key="7">
    <source>
        <dbReference type="EMBL" id="CAE0238072.1"/>
    </source>
</evidence>
<dbReference type="AlphaFoldDB" id="A0A7S3CUW3"/>
<dbReference type="InterPro" id="IPR037518">
    <property type="entry name" value="MPN"/>
</dbReference>
<protein>
    <recommendedName>
        <fullName evidence="4">Eukaryotic translation initiation factor 3 subunit H</fullName>
        <shortName evidence="4">eIF3h</shortName>
    </recommendedName>
</protein>
<dbReference type="GO" id="GO:0005852">
    <property type="term" value="C:eukaryotic translation initiation factor 3 complex"/>
    <property type="evidence" value="ECO:0007669"/>
    <property type="project" value="UniProtKB-UniRule"/>
</dbReference>
<dbReference type="InterPro" id="IPR000555">
    <property type="entry name" value="JAMM/MPN+_dom"/>
</dbReference>
<dbReference type="CDD" id="cd08065">
    <property type="entry name" value="MPN_eIF3h"/>
    <property type="match status" value="1"/>
</dbReference>
<dbReference type="PANTHER" id="PTHR10410">
    <property type="entry name" value="EUKARYOTIC TRANSLATION INITIATION FACTOR 3 -RELATED"/>
    <property type="match status" value="1"/>
</dbReference>
<dbReference type="Pfam" id="PF01398">
    <property type="entry name" value="JAB"/>
    <property type="match status" value="1"/>
</dbReference>
<evidence type="ECO:0000259" key="6">
    <source>
        <dbReference type="PROSITE" id="PS50249"/>
    </source>
</evidence>
<name>A0A7S3CUW3_9EUKA</name>
<accession>A0A7S3CUW3</accession>
<reference evidence="7" key="1">
    <citation type="submission" date="2021-01" db="EMBL/GenBank/DDBJ databases">
        <authorList>
            <person name="Corre E."/>
            <person name="Pelletier E."/>
            <person name="Niang G."/>
            <person name="Scheremetjew M."/>
            <person name="Finn R."/>
            <person name="Kale V."/>
            <person name="Holt S."/>
            <person name="Cochrane G."/>
            <person name="Meng A."/>
            <person name="Brown T."/>
            <person name="Cohen L."/>
        </authorList>
    </citation>
    <scope>NUCLEOTIDE SEQUENCE</scope>
    <source>
        <strain evidence="7">NIES-2562</strain>
    </source>
</reference>
<dbReference type="SMART" id="SM00232">
    <property type="entry name" value="JAB_MPN"/>
    <property type="match status" value="1"/>
</dbReference>
<dbReference type="GO" id="GO:0008237">
    <property type="term" value="F:metallopeptidase activity"/>
    <property type="evidence" value="ECO:0007669"/>
    <property type="project" value="InterPro"/>
</dbReference>
<evidence type="ECO:0000256" key="4">
    <source>
        <dbReference type="HAMAP-Rule" id="MF_03007"/>
    </source>
</evidence>
<dbReference type="GO" id="GO:0003743">
    <property type="term" value="F:translation initiation factor activity"/>
    <property type="evidence" value="ECO:0007669"/>
    <property type="project" value="UniProtKB-UniRule"/>
</dbReference>